<dbReference type="RefSeq" id="WP_101299626.1">
    <property type="nucleotide sequence ID" value="NZ_CP025197.1"/>
</dbReference>
<keyword evidence="4" id="KW-1185">Reference proteome</keyword>
<evidence type="ECO:0000259" key="1">
    <source>
        <dbReference type="PROSITE" id="PS50075"/>
    </source>
</evidence>
<name>A0A2K9E394_9FIRM</name>
<gene>
    <name evidence="2" type="primary">acpP1</name>
    <name evidence="3" type="ORF">B9R14_09125</name>
    <name evidence="2" type="ORF">HVS_04495</name>
</gene>
<dbReference type="Gene3D" id="1.10.1200.10">
    <property type="entry name" value="ACP-like"/>
    <property type="match status" value="1"/>
</dbReference>
<dbReference type="SUPFAM" id="SSF47336">
    <property type="entry name" value="ACP-like"/>
    <property type="match status" value="1"/>
</dbReference>
<dbReference type="Pfam" id="PF00550">
    <property type="entry name" value="PP-binding"/>
    <property type="match status" value="1"/>
</dbReference>
<accession>A0A2K9E394</accession>
<dbReference type="InterPro" id="IPR009081">
    <property type="entry name" value="PP-bd_ACP"/>
</dbReference>
<evidence type="ECO:0000313" key="5">
    <source>
        <dbReference type="Proteomes" id="UP000239720"/>
    </source>
</evidence>
<dbReference type="OrthoDB" id="5326335at2"/>
<protein>
    <submittedName>
        <fullName evidence="2">Acyl carrier protein</fullName>
    </submittedName>
    <submittedName>
        <fullName evidence="3">Phosphopantetheine-binding protein</fullName>
    </submittedName>
</protein>
<sequence length="71" mass="8281">MEKLIELMADVLNLDKESISLETTRENIPAWDSLNHIRLVAEVEEQLNIKIPFEKVPDIKKVGDFLNYIKE</sequence>
<evidence type="ECO:0000313" key="2">
    <source>
        <dbReference type="EMBL" id="AUG56838.1"/>
    </source>
</evidence>
<dbReference type="EMBL" id="CP025197">
    <property type="protein sequence ID" value="AUG56838.1"/>
    <property type="molecule type" value="Genomic_DNA"/>
</dbReference>
<evidence type="ECO:0000313" key="3">
    <source>
        <dbReference type="EMBL" id="PQQ66890.1"/>
    </source>
</evidence>
<dbReference type="EMBL" id="NEMB01000003">
    <property type="protein sequence ID" value="PQQ66890.1"/>
    <property type="molecule type" value="Genomic_DNA"/>
</dbReference>
<reference evidence="3 5" key="2">
    <citation type="journal article" date="2018" name="Syst. Appl. Microbiol.">
        <title>Characterization and high-quality draft genome sequence of Herbivorax saccincola A7, an anaerobic, alkaliphilic, thermophilic, cellulolytic, and xylanolytic bacterium.</title>
        <authorList>
            <person name="Aikawa S."/>
            <person name="Baramee S."/>
            <person name="Sermsathanaswadi J."/>
            <person name="Thianheng P."/>
            <person name="Tachaapaikoon C."/>
            <person name="Shikata A."/>
            <person name="Waeonukul R."/>
            <person name="Pason P."/>
            <person name="Ratanakhanokchai K."/>
            <person name="Kosugi A."/>
        </authorList>
    </citation>
    <scope>NUCLEOTIDE SEQUENCE [LARGE SCALE GENOMIC DNA]</scope>
    <source>
        <strain evidence="3 5">A7</strain>
    </source>
</reference>
<dbReference type="AlphaFoldDB" id="A0A2K9E394"/>
<dbReference type="Proteomes" id="UP000239720">
    <property type="component" value="Unassembled WGS sequence"/>
</dbReference>
<dbReference type="InterPro" id="IPR036736">
    <property type="entry name" value="ACP-like_sf"/>
</dbReference>
<organism evidence="2 4">
    <name type="scientific">Acetivibrio saccincola</name>
    <dbReference type="NCBI Taxonomy" id="1677857"/>
    <lineage>
        <taxon>Bacteria</taxon>
        <taxon>Bacillati</taxon>
        <taxon>Bacillota</taxon>
        <taxon>Clostridia</taxon>
        <taxon>Eubacteriales</taxon>
        <taxon>Oscillospiraceae</taxon>
        <taxon>Acetivibrio</taxon>
    </lineage>
</organism>
<proteinExistence type="predicted"/>
<feature type="domain" description="Carrier" evidence="1">
    <location>
        <begin position="1"/>
        <end position="71"/>
    </location>
</feature>
<reference evidence="2 4" key="1">
    <citation type="submission" date="2017-12" db="EMBL/GenBank/DDBJ databases">
        <title>Complete genome sequence of Herbivorax saccincola GGR1, a novel Cellulosome-producing hydrolytic bacterium in a thermophilic biogas plant, established by Illumina and Nanopore MinION sequencing.</title>
        <authorList>
            <person name="Pechtl A."/>
            <person name="Ruckert C."/>
            <person name="Koeck D.E."/>
            <person name="Maus I."/>
            <person name="Winkler A."/>
            <person name="Kalinowski J."/>
            <person name="Puhler A."/>
            <person name="Schwarz W.W."/>
            <person name="Zverlov V.V."/>
            <person name="Schluter A."/>
            <person name="Liebl W."/>
        </authorList>
    </citation>
    <scope>NUCLEOTIDE SEQUENCE [LARGE SCALE GENOMIC DNA]</scope>
    <source>
        <strain evidence="2">GGR1</strain>
        <strain evidence="4">SR1</strain>
    </source>
</reference>
<dbReference type="Proteomes" id="UP000233534">
    <property type="component" value="Chromosome"/>
</dbReference>
<dbReference type="KEGG" id="hsc:HVS_04495"/>
<dbReference type="PROSITE" id="PS50075">
    <property type="entry name" value="CARRIER"/>
    <property type="match status" value="1"/>
</dbReference>
<evidence type="ECO:0000313" key="4">
    <source>
        <dbReference type="Proteomes" id="UP000233534"/>
    </source>
</evidence>